<dbReference type="SUPFAM" id="SSF101898">
    <property type="entry name" value="NHL repeat"/>
    <property type="match status" value="1"/>
</dbReference>
<feature type="repeat" description="NHL" evidence="2">
    <location>
        <begin position="246"/>
        <end position="289"/>
    </location>
</feature>
<organism evidence="3 4">
    <name type="scientific">Denitratisoma oestradiolicum</name>
    <dbReference type="NCBI Taxonomy" id="311182"/>
    <lineage>
        <taxon>Bacteria</taxon>
        <taxon>Pseudomonadati</taxon>
        <taxon>Pseudomonadota</taxon>
        <taxon>Betaproteobacteria</taxon>
        <taxon>Nitrosomonadales</taxon>
        <taxon>Sterolibacteriaceae</taxon>
        <taxon>Denitratisoma</taxon>
    </lineage>
</organism>
<protein>
    <submittedName>
        <fullName evidence="3">NHL repeat protein</fullName>
    </submittedName>
</protein>
<dbReference type="InterPro" id="IPR011042">
    <property type="entry name" value="6-blade_b-propeller_TolB-like"/>
</dbReference>
<dbReference type="GO" id="GO:0008270">
    <property type="term" value="F:zinc ion binding"/>
    <property type="evidence" value="ECO:0007669"/>
    <property type="project" value="UniProtKB-KW"/>
</dbReference>
<keyword evidence="1" id="KW-0677">Repeat</keyword>
<dbReference type="KEGG" id="doe:DENOEST_3197"/>
<evidence type="ECO:0000256" key="1">
    <source>
        <dbReference type="ARBA" id="ARBA00022737"/>
    </source>
</evidence>
<dbReference type="PANTHER" id="PTHR24104:SF25">
    <property type="entry name" value="PROTEIN LIN-41"/>
    <property type="match status" value="1"/>
</dbReference>
<dbReference type="InterPro" id="IPR050952">
    <property type="entry name" value="TRIM-NHL_E3_ligases"/>
</dbReference>
<dbReference type="AlphaFoldDB" id="A0A6S6Y0Q8"/>
<dbReference type="PROSITE" id="PS51125">
    <property type="entry name" value="NHL"/>
    <property type="match status" value="3"/>
</dbReference>
<dbReference type="Pfam" id="PF01436">
    <property type="entry name" value="NHL"/>
    <property type="match status" value="1"/>
</dbReference>
<dbReference type="Proteomes" id="UP000515733">
    <property type="component" value="Chromosome"/>
</dbReference>
<reference evidence="3 4" key="1">
    <citation type="submission" date="2020-03" db="EMBL/GenBank/DDBJ databases">
        <authorList>
            <consortium name="Genoscope - CEA"/>
            <person name="William W."/>
        </authorList>
    </citation>
    <scope>NUCLEOTIDE SEQUENCE [LARGE SCALE GENOMIC DNA]</scope>
    <source>
        <strain evidence="4">DSM 16959</strain>
    </source>
</reference>
<evidence type="ECO:0000313" key="3">
    <source>
        <dbReference type="EMBL" id="CAB1370351.1"/>
    </source>
</evidence>
<feature type="repeat" description="NHL" evidence="2">
    <location>
        <begin position="201"/>
        <end position="242"/>
    </location>
</feature>
<evidence type="ECO:0000256" key="2">
    <source>
        <dbReference type="PROSITE-ProRule" id="PRU00504"/>
    </source>
</evidence>
<keyword evidence="4" id="KW-1185">Reference proteome</keyword>
<dbReference type="InterPro" id="IPR001258">
    <property type="entry name" value="NHL_repeat"/>
</dbReference>
<dbReference type="PANTHER" id="PTHR24104">
    <property type="entry name" value="E3 UBIQUITIN-PROTEIN LIGASE NHLRC1-RELATED"/>
    <property type="match status" value="1"/>
</dbReference>
<accession>A0A6S6Y0Q8</accession>
<gene>
    <name evidence="3" type="ORF">DENOEST_3197</name>
</gene>
<dbReference type="EMBL" id="LR778301">
    <property type="protein sequence ID" value="CAB1370351.1"/>
    <property type="molecule type" value="Genomic_DNA"/>
</dbReference>
<dbReference type="Gene3D" id="2.120.10.30">
    <property type="entry name" value="TolB, C-terminal domain"/>
    <property type="match status" value="2"/>
</dbReference>
<proteinExistence type="predicted"/>
<feature type="repeat" description="NHL" evidence="2">
    <location>
        <begin position="105"/>
        <end position="146"/>
    </location>
</feature>
<sequence length="344" mass="37304">MLIAMALIGCTTSGNEKSSERLTPPVWPSPPDQPRYVFETVLRSAADFVTQSEEDRLRSLLTGQSVDATPALVKPGAVVARGGKIYVADTMSNSVVVFDAARRKIFRFGQRQPGNIAIPSGLALDKKGMIYVADSKNRAVLVYDNLGLYQRSIGDKSTLQRPAGVAADAERDRIYVADRGDNDTDEHRLIAFRGNGSIAWQIGTRGKAPGQFNAPIQVSVADNGTIHVLDSGNFRVQSFSPEGKFLNTFGSVGINLGRFWRPRGLATDSAGRIYVADAGFSNVQIFDPDGVLLLVIGSTSKRDRPGEYGLLSGVAVDETGRIYMVDQMFRKVEVLRPVEAPDHG</sequence>
<name>A0A6S6Y0Q8_9PROT</name>
<evidence type="ECO:0000313" key="4">
    <source>
        <dbReference type="Proteomes" id="UP000515733"/>
    </source>
</evidence>